<keyword evidence="2" id="KW-1133">Transmembrane helix</keyword>
<keyword evidence="2" id="KW-0812">Transmembrane</keyword>
<organism evidence="4 10">
    <name type="scientific">Petromyzon marinus</name>
    <name type="common">Sea lamprey</name>
    <dbReference type="NCBI Taxonomy" id="7757"/>
    <lineage>
        <taxon>Eukaryota</taxon>
        <taxon>Metazoa</taxon>
        <taxon>Chordata</taxon>
        <taxon>Craniata</taxon>
        <taxon>Vertebrata</taxon>
        <taxon>Cyclostomata</taxon>
        <taxon>Hyperoartia</taxon>
        <taxon>Petromyzontiformes</taxon>
        <taxon>Petromyzontidae</taxon>
        <taxon>Petromyzon</taxon>
    </lineage>
</organism>
<feature type="domain" description="CBM21" evidence="3">
    <location>
        <begin position="172"/>
        <end position="281"/>
    </location>
</feature>
<feature type="compositionally biased region" description="Low complexity" evidence="1">
    <location>
        <begin position="62"/>
        <end position="75"/>
    </location>
</feature>
<dbReference type="RefSeq" id="XP_032822608.1">
    <property type="nucleotide sequence ID" value="XM_032966717.1"/>
</dbReference>
<dbReference type="GO" id="GO:2001069">
    <property type="term" value="F:glycogen binding"/>
    <property type="evidence" value="ECO:0007669"/>
    <property type="project" value="TreeGrafter"/>
</dbReference>
<evidence type="ECO:0000259" key="3">
    <source>
        <dbReference type="PROSITE" id="PS51159"/>
    </source>
</evidence>
<dbReference type="InterPro" id="IPR038175">
    <property type="entry name" value="CBM21_dom_sf"/>
</dbReference>
<evidence type="ECO:0000313" key="4">
    <source>
        <dbReference type="Proteomes" id="UP001318040"/>
    </source>
</evidence>
<evidence type="ECO:0000256" key="2">
    <source>
        <dbReference type="SAM" id="Phobius"/>
    </source>
</evidence>
<evidence type="ECO:0000256" key="1">
    <source>
        <dbReference type="SAM" id="MobiDB-lite"/>
    </source>
</evidence>
<feature type="compositionally biased region" description="Low complexity" evidence="1">
    <location>
        <begin position="582"/>
        <end position="606"/>
    </location>
</feature>
<dbReference type="GeneID" id="116949417"/>
<dbReference type="InterPro" id="IPR050782">
    <property type="entry name" value="PP1_regulatory_subunit_3"/>
</dbReference>
<feature type="region of interest" description="Disordered" evidence="1">
    <location>
        <begin position="906"/>
        <end position="933"/>
    </location>
</feature>
<feature type="region of interest" description="Disordered" evidence="1">
    <location>
        <begin position="1"/>
        <end position="78"/>
    </location>
</feature>
<dbReference type="GO" id="GO:0000164">
    <property type="term" value="C:protein phosphatase type 1 complex"/>
    <property type="evidence" value="ECO:0007669"/>
    <property type="project" value="TreeGrafter"/>
</dbReference>
<dbReference type="RefSeq" id="XP_032822611.1">
    <property type="nucleotide sequence ID" value="XM_032966720.1"/>
</dbReference>
<feature type="region of interest" description="Disordered" evidence="1">
    <location>
        <begin position="1896"/>
        <end position="1923"/>
    </location>
</feature>
<feature type="compositionally biased region" description="Acidic residues" evidence="1">
    <location>
        <begin position="451"/>
        <end position="463"/>
    </location>
</feature>
<name>A0AAJ7TR44_PETMA</name>
<dbReference type="Pfam" id="PF03370">
    <property type="entry name" value="CBM_21"/>
    <property type="match status" value="1"/>
</dbReference>
<dbReference type="PROSITE" id="PS51159">
    <property type="entry name" value="CBM21"/>
    <property type="match status" value="1"/>
</dbReference>
<dbReference type="Gene3D" id="2.60.40.2440">
    <property type="entry name" value="Carbohydrate binding type-21 domain"/>
    <property type="match status" value="1"/>
</dbReference>
<dbReference type="RefSeq" id="XP_032822613.1">
    <property type="nucleotide sequence ID" value="XM_032966722.1"/>
</dbReference>
<feature type="region of interest" description="Disordered" evidence="1">
    <location>
        <begin position="2110"/>
        <end position="2135"/>
    </location>
</feature>
<dbReference type="InterPro" id="IPR005036">
    <property type="entry name" value="CBM21_dom"/>
</dbReference>
<feature type="region of interest" description="Disordered" evidence="1">
    <location>
        <begin position="2405"/>
        <end position="2532"/>
    </location>
</feature>
<dbReference type="KEGG" id="pmrn:116949417"/>
<sequence length="2609" mass="284787">MALHVSADGLLSVHDKEDSKCPPTPEDQDEGEGAFHLLPKSSPRLPRRSSNDDLEAGSGTEPTSPLIPTSPSIGSPRRRVSFADNFGLELTAVKFYDEAEVPDVPEAILDPLRDETDDDVMRRLTLRFRSCDVMNATTNSTSPISPPSTCKGHLFLKPNFDVPSSRSDLLAEVRANQVALESVAVEEEDPLCVRILMRVHNICYQKTVFVRRTFDGWASFYDLLAEYVLDSNDGATDQFAFRLSLPPPLALEGTAMEFAVRFETPFGSFWANNGQTNYSLVCCWADDVDGIGAAATPAAEEESADKNLRSCLKTKSWEPSPETLQAEAIADGTEIKTCKDMKVNDLGNSDPLHPSNLKPSSSMENFVPLQLMVTSPTGEEKVLGGGNENNRELRLQVGGQEGTHAESPADTGEIKKLEKRSRFSRNKRIAALCKKMKDEGGMHPFCHISLDDVEGNDNTDDSSSEATSPAANFEADSENNNVLDNAGSMMHRDADSRNDNLATSKDAADVVEPSADADQNEDPDRATRNETGTAQRRVELAKMTEVEVSTVQTVVRSELPVATKLDDDRSRVLVQNDEEVGGEAAAASGDGPSSSSERGAEGSAEGLMSTSRQEPATDFNMNMPTDGDAAFESVVVVPPLAARRPSENAYSHYESYEDLRIGGGSETTANPGECVDDSPTSLGVDEGWDVEGNRAAGADLPGTTAPGGSEKDVQLNYSKDDANEALEAQADLDVCDEPPQAPVNVDDHVAAAAAERAAVTECDVSVQTEDASLYEEVLPEDLKGSEYLTEVPSMPLQAFEIANVSYSTRLHERRAPTEHSECELDAADAVVQHADEALVDFSRNSNELQHDSISYVHVGGQLEESLCPEEPVGMDISCDDVQFGEELPAPRAYVLSKEAALGEYESVQEMHETSDDDSRTPTNVSQEHSPEVCQGNEMAKGHTETHLNPVSEDSWGDYEIVEETPAVESSTEGVLLESSDGKARAAPGAETVGGFSCTPSDAAPLGHEHAGAAEAAEEWETAVKQTLSIQETPWVADRPPLQKEPWVGGGVTQGVIVKSSPVSAKELDEGSECVPARGMHADREHEVPTEGLAGIAYPVDKQVQELLESSEMICSEPRPPESSEMICSEPRPLESSEIICSEPRLLDSSEMICSEPRLLESSEMICSEPRLLESSEMICSEPRLLESSEIICSEMICSEPLLVESSEIICSEMICSEPLLVESSEMICSEMICSEPLLVESSEICSEMICSEPLLVESSEIICSEPLLVESSEMICSEMICSEPLLVESSESICSEMICSEPLLVESSEIICSEPLLVESSEIICSEPLLVESSEMICSEMICSEPLLVESSESICSEMICSEPLLVESSEICSEMICSEPLLVESSEIICSEPLLVESSEIICSEPLLESSEMSCSEIICSEPLLESSEMICSDMICSKSRLVETSEMIFSEPHVQLQDDPLFAAVPPKPSQKDVSIARDAVETVTDLVPNVEDNQCILQTAVLEQLKLVSLSNAEEEDNALDPFLKAANQTLCITEASPLPHQPIGDVVKVQKTTDIEQNFSVQETRPVAQEYPSYDFALQATVTESLPMSSTPRVRHVHHKDTEEHENHPTDVLREELQQQEEEQEEVDVQTANVLVKKKTQISHLGEESVKRYFESGDAEAHFPVAASDFNLQYEEVPLSEFMSDAAGLGEASPCEINEEVSVASVIVEPGSCNLSDVEDDTELDQDVEEAPDLEHYMEQFKPNHDFSDVTSNIQAIQEALLGAIRPLVDLPDSEEIEAVSSLVEPQLRDRGFESTEVTVWNRPFLEKFSAVESYVMTEQPGQLGETPDLTPEIKYQHELEFPKAPNQTQWFPKTSAVPNERVDEPKFKETSFIEKTPPVERTHSLEEHWAADSSVTDDPAAGNGTQHDLTRREYVEDDEQTSICETHVLLAEGTDNIDALAEPIITQEQLNRIVGMVEENVRRFLEANAGTLQASADDAGLAERCLPEGEEDGAGPCAQPEGGEMVPTAQLEDALGDELAEETNFESSAFKPPLKLNDFETPSDALAASSCTRVTRDLEASADVVQPARLLLTSVAPAISTDDGAVTPELESVDQWLLETPPLSRRRPASRINEGRLDEDAVPQSPVEQHLTEEVKRVGEDVPAAGKRDEDVWDNDEDDGVDLRFENQELDKDLEPRVAYEELNKDVDSFEEDKEKQYPERNVVDLQLEEEKADLKREQGVSTGTIFLHSDPQVQLESGSVSGSVLAEPEVEVLPVCDEIEAVGVKRYVVEAGCDYILNVQDTVTDESLFEEAQVSQRPLNELPMSKREIYDLATKVDLDSACDPSKSFGEEEQLRETRLLTEVGEIRDILQSMLVEVNQPVERFTLRDSAEGKDALASIIEECGETKEIVGHALRGIADAGPEEGEEPRATEGSPPLEGDRHSSRQSRPDSSHAAQGLGDPEGCPGAATDGGGGDESAEQPVPDANKARPKPRRPRPAFPTIIVNEVIPEEDESRAFVEDDDSPPGASGWDHVAAEPSGGGEVRPRRGWAVSATAVADASPSYKRLQQVFEKVLYFLAFVVFLVALYHYDIVVCCALYVVSLGVLYYENEITESGHRQYQPGE</sequence>
<feature type="compositionally biased region" description="Polar residues" evidence="1">
    <location>
        <begin position="608"/>
        <end position="623"/>
    </location>
</feature>
<feature type="compositionally biased region" description="Basic and acidic residues" evidence="1">
    <location>
        <begin position="908"/>
        <end position="919"/>
    </location>
</feature>
<reference evidence="5 6" key="1">
    <citation type="submission" date="2025-04" db="UniProtKB">
        <authorList>
            <consortium name="RefSeq"/>
        </authorList>
    </citation>
    <scope>IDENTIFICATION</scope>
    <source>
        <tissue evidence="5 6">Sperm</tissue>
    </source>
</reference>
<feature type="compositionally biased region" description="Acidic residues" evidence="1">
    <location>
        <begin position="2494"/>
        <end position="2509"/>
    </location>
</feature>
<gene>
    <name evidence="5 6 7 8 9 10" type="primary">LOC116949417</name>
</gene>
<feature type="region of interest" description="Disordered" evidence="1">
    <location>
        <begin position="693"/>
        <end position="713"/>
    </location>
</feature>
<dbReference type="RefSeq" id="XP_032822609.1">
    <property type="nucleotide sequence ID" value="XM_032966718.1"/>
</dbReference>
<protein>
    <submittedName>
        <fullName evidence="5 6">Uncharacterized protein LOC116949417 isoform X1</fullName>
    </submittedName>
</protein>
<evidence type="ECO:0000313" key="8">
    <source>
        <dbReference type="RefSeq" id="XP_032822610.1"/>
    </source>
</evidence>
<evidence type="ECO:0000313" key="9">
    <source>
        <dbReference type="RefSeq" id="XP_032822611.1"/>
    </source>
</evidence>
<keyword evidence="2" id="KW-0472">Membrane</keyword>
<feature type="region of interest" description="Disordered" evidence="1">
    <location>
        <begin position="451"/>
        <end position="537"/>
    </location>
</feature>
<evidence type="ECO:0000313" key="10">
    <source>
        <dbReference type="RefSeq" id="XP_032822613.1"/>
    </source>
</evidence>
<evidence type="ECO:0000313" key="6">
    <source>
        <dbReference type="RefSeq" id="XP_032822608.1"/>
    </source>
</evidence>
<dbReference type="GO" id="GO:0005979">
    <property type="term" value="P:regulation of glycogen biosynthetic process"/>
    <property type="evidence" value="ECO:0007669"/>
    <property type="project" value="TreeGrafter"/>
</dbReference>
<evidence type="ECO:0000313" key="5">
    <source>
        <dbReference type="RefSeq" id="XP_032822607.1"/>
    </source>
</evidence>
<dbReference type="RefSeq" id="XP_032822610.1">
    <property type="nucleotide sequence ID" value="XM_032966719.1"/>
</dbReference>
<evidence type="ECO:0000313" key="7">
    <source>
        <dbReference type="RefSeq" id="XP_032822609.1"/>
    </source>
</evidence>
<keyword evidence="4" id="KW-1185">Reference proteome</keyword>
<feature type="compositionally biased region" description="Basic and acidic residues" evidence="1">
    <location>
        <begin position="2424"/>
        <end position="2437"/>
    </location>
</feature>
<dbReference type="RefSeq" id="XP_032822607.1">
    <property type="nucleotide sequence ID" value="XM_032966716.1"/>
</dbReference>
<dbReference type="PANTHER" id="PTHR12307">
    <property type="entry name" value="PROTEIN PHOSPHATASE 1 REGULATORY SUBUNIT"/>
    <property type="match status" value="1"/>
</dbReference>
<proteinExistence type="predicted"/>
<dbReference type="Proteomes" id="UP001318040">
    <property type="component" value="Chromosome 36"/>
</dbReference>
<feature type="transmembrane region" description="Helical" evidence="2">
    <location>
        <begin position="2560"/>
        <end position="2593"/>
    </location>
</feature>
<dbReference type="GO" id="GO:0008157">
    <property type="term" value="F:protein phosphatase 1 binding"/>
    <property type="evidence" value="ECO:0007669"/>
    <property type="project" value="TreeGrafter"/>
</dbReference>
<feature type="region of interest" description="Disordered" evidence="1">
    <location>
        <begin position="577"/>
        <end position="625"/>
    </location>
</feature>
<dbReference type="PANTHER" id="PTHR12307:SF2">
    <property type="entry name" value="PROTEIN PHOSPHATASE 1 REGULATORY SUBUNIT 3A"/>
    <property type="match status" value="1"/>
</dbReference>
<accession>A0AAJ7TR44</accession>